<organism evidence="1 2">
    <name type="scientific">Naematelia encephala</name>
    <dbReference type="NCBI Taxonomy" id="71784"/>
    <lineage>
        <taxon>Eukaryota</taxon>
        <taxon>Fungi</taxon>
        <taxon>Dikarya</taxon>
        <taxon>Basidiomycota</taxon>
        <taxon>Agaricomycotina</taxon>
        <taxon>Tremellomycetes</taxon>
        <taxon>Tremellales</taxon>
        <taxon>Naemateliaceae</taxon>
        <taxon>Naematelia</taxon>
    </lineage>
</organism>
<dbReference type="Proteomes" id="UP000193986">
    <property type="component" value="Unassembled WGS sequence"/>
</dbReference>
<sequence>MENREWRMENGEWRMEENGEWKMEEQGAASHLRGMRRVSVKSTSFGKLSTWLVGYGMKRVSSEVFGNCVKLNVER</sequence>
<reference evidence="1 2" key="1">
    <citation type="submission" date="2016-07" db="EMBL/GenBank/DDBJ databases">
        <title>Pervasive Adenine N6-methylation of Active Genes in Fungi.</title>
        <authorList>
            <consortium name="DOE Joint Genome Institute"/>
            <person name="Mondo S.J."/>
            <person name="Dannebaum R.O."/>
            <person name="Kuo R.C."/>
            <person name="Labutti K."/>
            <person name="Haridas S."/>
            <person name="Kuo A."/>
            <person name="Salamov A."/>
            <person name="Ahrendt S.R."/>
            <person name="Lipzen A."/>
            <person name="Sullivan W."/>
            <person name="Andreopoulos W.B."/>
            <person name="Clum A."/>
            <person name="Lindquist E."/>
            <person name="Daum C."/>
            <person name="Ramamoorthy G.K."/>
            <person name="Gryganskyi A."/>
            <person name="Culley D."/>
            <person name="Magnuson J.K."/>
            <person name="James T.Y."/>
            <person name="O'Malley M.A."/>
            <person name="Stajich J.E."/>
            <person name="Spatafora J.W."/>
            <person name="Visel A."/>
            <person name="Grigoriev I.V."/>
        </authorList>
    </citation>
    <scope>NUCLEOTIDE SEQUENCE [LARGE SCALE GENOMIC DNA]</scope>
    <source>
        <strain evidence="1 2">68-887.2</strain>
    </source>
</reference>
<gene>
    <name evidence="1" type="ORF">BCR39DRAFT_549642</name>
</gene>
<comment type="caution">
    <text evidence="1">The sequence shown here is derived from an EMBL/GenBank/DDBJ whole genome shotgun (WGS) entry which is preliminary data.</text>
</comment>
<keyword evidence="2" id="KW-1185">Reference proteome</keyword>
<protein>
    <submittedName>
        <fullName evidence="1">Uncharacterized protein</fullName>
    </submittedName>
</protein>
<dbReference type="InParanoid" id="A0A1Y2AL93"/>
<evidence type="ECO:0000313" key="1">
    <source>
        <dbReference type="EMBL" id="ORY23272.1"/>
    </source>
</evidence>
<feature type="non-terminal residue" evidence="1">
    <location>
        <position position="1"/>
    </location>
</feature>
<evidence type="ECO:0000313" key="2">
    <source>
        <dbReference type="Proteomes" id="UP000193986"/>
    </source>
</evidence>
<name>A0A1Y2AL93_9TREE</name>
<dbReference type="EMBL" id="MCFC01000081">
    <property type="protein sequence ID" value="ORY23272.1"/>
    <property type="molecule type" value="Genomic_DNA"/>
</dbReference>
<dbReference type="AlphaFoldDB" id="A0A1Y2AL93"/>
<proteinExistence type="predicted"/>
<accession>A0A1Y2AL93</accession>